<feature type="compositionally biased region" description="Basic residues" evidence="1">
    <location>
        <begin position="834"/>
        <end position="857"/>
    </location>
</feature>
<gene>
    <name evidence="2" type="ORF">CEUSTIGMA_g590.t1</name>
</gene>
<feature type="region of interest" description="Disordered" evidence="1">
    <location>
        <begin position="1"/>
        <end position="29"/>
    </location>
</feature>
<sequence>MKEQPQASSPEALHCSKQHIQQQKQQQQNGHHLYAYNGWELAEGDSSLEAEYQATLADHPPGLDQVNWQLQQRGILPSISHLHTGSSRADEGETHGIHETHLVSSSQPRSFNNSFIDPQPTDLTQLYGAVTDSIEPDWTLFEAFGSQDQAPTTHATNTVMCSQGKSGHSFRSTSQGHAGSAQGLTADMNNPAAWSQQHYHEEAEGTVPTAAPGAMHADDNMHLINSGVPTGSAVGLHAKSWISRSPGASSPQQILRQGSSLQRNLRLQQLQRLLATGQLPADVATTVMSVLDRAQASGIVLPPPTSPRVAVGDDPSFSAAALCSRQGLVPPNHSPSASKAVESHKPHITTADQGPPSLHNYGYLLPPGSSSPRTGMVRSYGGPVLERSPTHHFPTSQQTQQYSHVHYEGNTLGQQSQLYDVGNEASTIQGHVVYYGNPMVPASSPRMPASSLMAAATSPRMPTCSPMMPASSPGSCTQHDDPRVGVPCPGTMAPHTWGHHQQQQDMPSLASRTQQHQPQHQHHAVPPQAYAWTRRPTTSAHPHHVSYTAGFSGTINHLHNNLPSTRSPYTSAKKRGGRASVGGARRGMPTFQRRSKGFLSNALANQRSDIHAEQHHAGGGSSQQLNEGHVSTEGDQGIPEVAHQSKASRTETSSAHGHAQEMQQQQQQQQQETGGIPSEIDSVGDNKGNASDRHHVPTIAAMLAAGCNLDLSQAMAAGENFPSEHSGDLLSGLTGEISDSYVHKGGTGAGEATSLNKPVAQSAPDRGHPQGGRDQLGLPRRGGCRTRGRFVASLPLRKGDSVGGTNDVEEAVRQSAVDIPEQAFAPKVSPGRGGGRRRGRRGRATGLRGRGRVARRGGRAEAIPRIEERGEEQQLKKSDSSETRDDLELQEESWSELSLPSKASKKSTKPTVRASAKPKITIRLPPSAQTAQMLQQKSQGEACNVEDGQCEIRTGGQSEGQRHQLDDRDCLDLKLIAARVRDIAKVCGLFPPAVTKNASQTATLVSNEIFEEELNELTQAEQWIQQVLQQQQQTQPKQRRGAEAPPSAAQNQASDPMTVISAAPVSQTQVFQVALLATGRAAATVDQLHSVLVEWLKEGVADILSEKQNNAQLVATLLPKNKTNFPRKHGQSTSEDQSGIRTWKGWAHVCGFLGLPTDDSSLEKAAVRALEHASGQQGLNSVRNCLEICRREEGGLQPVQDMVGGKGVEPTAKAGPSSSAPVQSRSSAVLWTFDATRRVDKAPVNGSAVVSAFEPSTAAMQDSNAELEQRRETLKVRKRWMSQICAAEERRVQQALSMRRRDTTLLKESKHYG</sequence>
<feature type="region of interest" description="Disordered" evidence="1">
    <location>
        <begin position="741"/>
        <end position="784"/>
    </location>
</feature>
<feature type="region of interest" description="Disordered" evidence="1">
    <location>
        <begin position="819"/>
        <end position="917"/>
    </location>
</feature>
<dbReference type="Proteomes" id="UP000232323">
    <property type="component" value="Unassembled WGS sequence"/>
</dbReference>
<evidence type="ECO:0000256" key="1">
    <source>
        <dbReference type="SAM" id="MobiDB-lite"/>
    </source>
</evidence>
<feature type="region of interest" description="Disordered" evidence="1">
    <location>
        <begin position="564"/>
        <end position="594"/>
    </location>
</feature>
<feature type="compositionally biased region" description="Low complexity" evidence="1">
    <location>
        <begin position="18"/>
        <end position="28"/>
    </location>
</feature>
<protein>
    <submittedName>
        <fullName evidence="2">Uncharacterized protein</fullName>
    </submittedName>
</protein>
<accession>A0A250WQL7</accession>
<keyword evidence="3" id="KW-1185">Reference proteome</keyword>
<feature type="region of interest" description="Disordered" evidence="1">
    <location>
        <begin position="1030"/>
        <end position="1054"/>
    </location>
</feature>
<proteinExistence type="predicted"/>
<reference evidence="2 3" key="1">
    <citation type="submission" date="2017-08" db="EMBL/GenBank/DDBJ databases">
        <title>Acidophilic green algal genome provides insights into adaptation to an acidic environment.</title>
        <authorList>
            <person name="Hirooka S."/>
            <person name="Hirose Y."/>
            <person name="Kanesaki Y."/>
            <person name="Higuchi S."/>
            <person name="Fujiwara T."/>
            <person name="Onuma R."/>
            <person name="Era A."/>
            <person name="Ohbayashi R."/>
            <person name="Uzuka A."/>
            <person name="Nozaki H."/>
            <person name="Yoshikawa H."/>
            <person name="Miyagishima S.Y."/>
        </authorList>
    </citation>
    <scope>NUCLEOTIDE SEQUENCE [LARGE SCALE GENOMIC DNA]</scope>
    <source>
        <strain evidence="2 3">NIES-2499</strain>
    </source>
</reference>
<name>A0A250WQL7_9CHLO</name>
<feature type="region of interest" description="Disordered" evidence="1">
    <location>
        <begin position="160"/>
        <end position="187"/>
    </location>
</feature>
<dbReference type="EMBL" id="BEGY01000002">
    <property type="protein sequence ID" value="GAX73137.1"/>
    <property type="molecule type" value="Genomic_DNA"/>
</dbReference>
<feature type="compositionally biased region" description="Basic and acidic residues" evidence="1">
    <location>
        <begin position="858"/>
        <end position="887"/>
    </location>
</feature>
<comment type="caution">
    <text evidence="2">The sequence shown here is derived from an EMBL/GenBank/DDBJ whole genome shotgun (WGS) entry which is preliminary data.</text>
</comment>
<feature type="region of interest" description="Disordered" evidence="1">
    <location>
        <begin position="611"/>
        <end position="693"/>
    </location>
</feature>
<organism evidence="2 3">
    <name type="scientific">Chlamydomonas eustigma</name>
    <dbReference type="NCBI Taxonomy" id="1157962"/>
    <lineage>
        <taxon>Eukaryota</taxon>
        <taxon>Viridiplantae</taxon>
        <taxon>Chlorophyta</taxon>
        <taxon>core chlorophytes</taxon>
        <taxon>Chlorophyceae</taxon>
        <taxon>CS clade</taxon>
        <taxon>Chlamydomonadales</taxon>
        <taxon>Chlamydomonadaceae</taxon>
        <taxon>Chlamydomonas</taxon>
    </lineage>
</organism>
<evidence type="ECO:0000313" key="2">
    <source>
        <dbReference type="EMBL" id="GAX73137.1"/>
    </source>
</evidence>
<feature type="compositionally biased region" description="Polar residues" evidence="1">
    <location>
        <begin position="645"/>
        <end position="655"/>
    </location>
</feature>
<feature type="compositionally biased region" description="Polar residues" evidence="1">
    <location>
        <begin position="160"/>
        <end position="177"/>
    </location>
</feature>
<evidence type="ECO:0000313" key="3">
    <source>
        <dbReference type="Proteomes" id="UP000232323"/>
    </source>
</evidence>